<evidence type="ECO:0008006" key="4">
    <source>
        <dbReference type="Google" id="ProtNLM"/>
    </source>
</evidence>
<dbReference type="Proteomes" id="UP000547674">
    <property type="component" value="Unassembled WGS sequence"/>
</dbReference>
<evidence type="ECO:0000256" key="1">
    <source>
        <dbReference type="SAM" id="Phobius"/>
    </source>
</evidence>
<proteinExistence type="predicted"/>
<keyword evidence="1" id="KW-1133">Transmembrane helix</keyword>
<dbReference type="AlphaFoldDB" id="A0A7Y2H0R3"/>
<protein>
    <recommendedName>
        <fullName evidence="4">Protein BatD</fullName>
    </recommendedName>
</protein>
<keyword evidence="1" id="KW-0472">Membrane</keyword>
<evidence type="ECO:0000313" key="3">
    <source>
        <dbReference type="Proteomes" id="UP000547674"/>
    </source>
</evidence>
<reference evidence="2 3" key="1">
    <citation type="submission" date="2020-03" db="EMBL/GenBank/DDBJ databases">
        <title>Metabolic flexibility allows generalist bacteria to become dominant in a frequently disturbed ecosystem.</title>
        <authorList>
            <person name="Chen Y.-J."/>
            <person name="Leung P.M."/>
            <person name="Bay S.K."/>
            <person name="Hugenholtz P."/>
            <person name="Kessler A.J."/>
            <person name="Shelley G."/>
            <person name="Waite D.W."/>
            <person name="Cook P.L."/>
            <person name="Greening C."/>
        </authorList>
    </citation>
    <scope>NUCLEOTIDE SEQUENCE [LARGE SCALE GENOMIC DNA]</scope>
    <source>
        <strain evidence="2">SS_bin_28</strain>
    </source>
</reference>
<gene>
    <name evidence="2" type="ORF">HKN21_00415</name>
</gene>
<accession>A0A7Y2H0R3</accession>
<name>A0A7Y2H0R3_UNCEI</name>
<keyword evidence="1" id="KW-0812">Transmembrane</keyword>
<sequence>MRRSRGYFLALVILIFLGTPRSLLAQGADTVFVTPEVSSAVVQIGQPFQVRVGVIKENTGDLLTGPQAPVTLGELDILKSASVPTASDSLYWDLEVSLFEPGERTLPEIPFYVNRLSGAVPVRLNPYTISVVTTVEVDSAGAMPPLRALRDPIAGPTRWIWWRVGLAVAGLALAALAVWWLMKRRKRPPQQTQAYVPRLAPDVEAMQAFSELEREAYPDRGMLKEHFSGLSMIVRRYIERRFGVMAVESTTSELQADLGSREYFSESSKQRLFDLLERSDMVKFAKFRPENKVAAEDLNLAKQWVSEVQSQTSLSDAAVSSDELIVLEDEAGGGDHAVR</sequence>
<organism evidence="2 3">
    <name type="scientific">Eiseniibacteriota bacterium</name>
    <dbReference type="NCBI Taxonomy" id="2212470"/>
    <lineage>
        <taxon>Bacteria</taxon>
        <taxon>Candidatus Eiseniibacteriota</taxon>
    </lineage>
</organism>
<comment type="caution">
    <text evidence="2">The sequence shown here is derived from an EMBL/GenBank/DDBJ whole genome shotgun (WGS) entry which is preliminary data.</text>
</comment>
<feature type="transmembrane region" description="Helical" evidence="1">
    <location>
        <begin position="159"/>
        <end position="181"/>
    </location>
</feature>
<dbReference type="EMBL" id="JABDJR010000009">
    <property type="protein sequence ID" value="NNF05196.1"/>
    <property type="molecule type" value="Genomic_DNA"/>
</dbReference>
<evidence type="ECO:0000313" key="2">
    <source>
        <dbReference type="EMBL" id="NNF05196.1"/>
    </source>
</evidence>